<feature type="signal peptide" evidence="1">
    <location>
        <begin position="1"/>
        <end position="27"/>
    </location>
</feature>
<sequence>MILQLMVLVKLNLFLLDHFWFQSPVYGGNQLVLYDPVANDDGEIGPIPTQPLHLQSPAYILCSTIRQETSLNGRHLESILPMTQLSHNFPFKFEGLGKKTM</sequence>
<name>A0A2P2P079_RHIMU</name>
<evidence type="ECO:0000313" key="2">
    <source>
        <dbReference type="EMBL" id="MBX48059.1"/>
    </source>
</evidence>
<dbReference type="EMBL" id="GGEC01067575">
    <property type="protein sequence ID" value="MBX48059.1"/>
    <property type="molecule type" value="Transcribed_RNA"/>
</dbReference>
<feature type="chain" id="PRO_5015203029" evidence="1">
    <location>
        <begin position="28"/>
        <end position="101"/>
    </location>
</feature>
<proteinExistence type="predicted"/>
<accession>A0A2P2P079</accession>
<evidence type="ECO:0000256" key="1">
    <source>
        <dbReference type="SAM" id="SignalP"/>
    </source>
</evidence>
<organism evidence="2">
    <name type="scientific">Rhizophora mucronata</name>
    <name type="common">Asiatic mangrove</name>
    <dbReference type="NCBI Taxonomy" id="61149"/>
    <lineage>
        <taxon>Eukaryota</taxon>
        <taxon>Viridiplantae</taxon>
        <taxon>Streptophyta</taxon>
        <taxon>Embryophyta</taxon>
        <taxon>Tracheophyta</taxon>
        <taxon>Spermatophyta</taxon>
        <taxon>Magnoliopsida</taxon>
        <taxon>eudicotyledons</taxon>
        <taxon>Gunneridae</taxon>
        <taxon>Pentapetalae</taxon>
        <taxon>rosids</taxon>
        <taxon>fabids</taxon>
        <taxon>Malpighiales</taxon>
        <taxon>Rhizophoraceae</taxon>
        <taxon>Rhizophora</taxon>
    </lineage>
</organism>
<keyword evidence="1" id="KW-0732">Signal</keyword>
<reference evidence="2" key="1">
    <citation type="submission" date="2018-02" db="EMBL/GenBank/DDBJ databases">
        <title>Rhizophora mucronata_Transcriptome.</title>
        <authorList>
            <person name="Meera S.P."/>
            <person name="Sreeshan A."/>
            <person name="Augustine A."/>
        </authorList>
    </citation>
    <scope>NUCLEOTIDE SEQUENCE</scope>
    <source>
        <tissue evidence="2">Leaf</tissue>
    </source>
</reference>
<protein>
    <submittedName>
        <fullName evidence="2">Uncharacterized protein</fullName>
    </submittedName>
</protein>
<dbReference type="AlphaFoldDB" id="A0A2P2P079"/>